<gene>
    <name evidence="1" type="ORF">JMUB3870_1300</name>
</gene>
<name>A0A510K0M9_9FUSO</name>
<evidence type="ECO:0000313" key="1">
    <source>
        <dbReference type="EMBL" id="BBM45182.1"/>
    </source>
</evidence>
<keyword evidence="2" id="KW-1185">Reference proteome</keyword>
<organism evidence="1 2">
    <name type="scientific">Leptotrichia trevisanii</name>
    <dbReference type="NCBI Taxonomy" id="109328"/>
    <lineage>
        <taxon>Bacteria</taxon>
        <taxon>Fusobacteriati</taxon>
        <taxon>Fusobacteriota</taxon>
        <taxon>Fusobacteriia</taxon>
        <taxon>Fusobacteriales</taxon>
        <taxon>Leptotrichiaceae</taxon>
        <taxon>Leptotrichia</taxon>
    </lineage>
</organism>
<dbReference type="AlphaFoldDB" id="A0A510K0M9"/>
<sequence length="44" mass="5233">MGDIMLVVIDKEIEAGMEIREIDDDNHYVKIKIRKNILTFKEKK</sequence>
<evidence type="ECO:0000313" key="2">
    <source>
        <dbReference type="Proteomes" id="UP000422644"/>
    </source>
</evidence>
<accession>A0A510K0M9</accession>
<dbReference type="EMBL" id="AP019831">
    <property type="protein sequence ID" value="BBM45182.1"/>
    <property type="molecule type" value="Genomic_DNA"/>
</dbReference>
<reference evidence="1 2" key="1">
    <citation type="submission" date="2019-07" db="EMBL/GenBank/DDBJ databases">
        <title>Complete Genome Sequence of Leptotrichia trevisanii Strain JMUB3870.</title>
        <authorList>
            <person name="Watanabe S."/>
            <person name="Cui L."/>
        </authorList>
    </citation>
    <scope>NUCLEOTIDE SEQUENCE [LARGE SCALE GENOMIC DNA]</scope>
    <source>
        <strain evidence="1 2">JMUB3870</strain>
    </source>
</reference>
<protein>
    <submittedName>
        <fullName evidence="1">Uncharacterized protein</fullName>
    </submittedName>
</protein>
<proteinExistence type="predicted"/>
<dbReference type="Proteomes" id="UP000422644">
    <property type="component" value="Chromosome"/>
</dbReference>